<gene>
    <name evidence="1" type="ORF">ACFS7Z_22230</name>
</gene>
<dbReference type="EMBL" id="JBHUOX010000024">
    <property type="protein sequence ID" value="MFD3003097.1"/>
    <property type="molecule type" value="Genomic_DNA"/>
</dbReference>
<keyword evidence="2" id="KW-1185">Reference proteome</keyword>
<dbReference type="Proteomes" id="UP001597641">
    <property type="component" value="Unassembled WGS sequence"/>
</dbReference>
<evidence type="ECO:0000313" key="1">
    <source>
        <dbReference type="EMBL" id="MFD3003097.1"/>
    </source>
</evidence>
<protein>
    <submittedName>
        <fullName evidence="1">Uncharacterized protein</fullName>
    </submittedName>
</protein>
<comment type="caution">
    <text evidence="1">The sequence shown here is derived from an EMBL/GenBank/DDBJ whole genome shotgun (WGS) entry which is preliminary data.</text>
</comment>
<evidence type="ECO:0000313" key="2">
    <source>
        <dbReference type="Proteomes" id="UP001597641"/>
    </source>
</evidence>
<organism evidence="1 2">
    <name type="scientific">Pontibacter toksunensis</name>
    <dbReference type="NCBI Taxonomy" id="1332631"/>
    <lineage>
        <taxon>Bacteria</taxon>
        <taxon>Pseudomonadati</taxon>
        <taxon>Bacteroidota</taxon>
        <taxon>Cytophagia</taxon>
        <taxon>Cytophagales</taxon>
        <taxon>Hymenobacteraceae</taxon>
        <taxon>Pontibacter</taxon>
    </lineage>
</organism>
<proteinExistence type="predicted"/>
<accession>A0ABW6C1U4</accession>
<reference evidence="2" key="1">
    <citation type="journal article" date="2019" name="Int. J. Syst. Evol. Microbiol.">
        <title>The Global Catalogue of Microorganisms (GCM) 10K type strain sequencing project: providing services to taxonomists for standard genome sequencing and annotation.</title>
        <authorList>
            <consortium name="The Broad Institute Genomics Platform"/>
            <consortium name="The Broad Institute Genome Sequencing Center for Infectious Disease"/>
            <person name="Wu L."/>
            <person name="Ma J."/>
        </authorList>
    </citation>
    <scope>NUCLEOTIDE SEQUENCE [LARGE SCALE GENOMIC DNA]</scope>
    <source>
        <strain evidence="2">KCTC 23984</strain>
    </source>
</reference>
<name>A0ABW6C1U4_9BACT</name>
<dbReference type="RefSeq" id="WP_377489795.1">
    <property type="nucleotide sequence ID" value="NZ_JBHUOX010000024.1"/>
</dbReference>
<sequence length="70" mass="8291">MKAYKINIIREPGADPFTGELYPMKQEEFFVEANSIRNAYVQATVHFNMDVRGQLLRFFIDGEEYFDESY</sequence>